<evidence type="ECO:0000313" key="1">
    <source>
        <dbReference type="EMBL" id="MBB5075871.1"/>
    </source>
</evidence>
<reference evidence="1 2" key="1">
    <citation type="submission" date="2020-08" db="EMBL/GenBank/DDBJ databases">
        <title>Genomic Encyclopedia of Type Strains, Phase IV (KMG-IV): sequencing the most valuable type-strain genomes for metagenomic binning, comparative biology and taxonomic classification.</title>
        <authorList>
            <person name="Goeker M."/>
        </authorList>
    </citation>
    <scope>NUCLEOTIDE SEQUENCE [LARGE SCALE GENOMIC DNA]</scope>
    <source>
        <strain evidence="1 2">DSM 45385</strain>
    </source>
</reference>
<dbReference type="RefSeq" id="WP_184959010.1">
    <property type="nucleotide sequence ID" value="NZ_JACHIN010000001.1"/>
</dbReference>
<dbReference type="EMBL" id="JACHIN010000001">
    <property type="protein sequence ID" value="MBB5075871.1"/>
    <property type="molecule type" value="Genomic_DNA"/>
</dbReference>
<protein>
    <submittedName>
        <fullName evidence="1">Uncharacterized protein</fullName>
    </submittedName>
</protein>
<evidence type="ECO:0000313" key="2">
    <source>
        <dbReference type="Proteomes" id="UP000568380"/>
    </source>
</evidence>
<dbReference type="Pfam" id="PF20062">
    <property type="entry name" value="DUF6461"/>
    <property type="match status" value="1"/>
</dbReference>
<proteinExistence type="predicted"/>
<name>A0A7W7ZXY0_9ACTN</name>
<comment type="caution">
    <text evidence="1">The sequence shown here is derived from an EMBL/GenBank/DDBJ whole genome shotgun (WGS) entry which is preliminary data.</text>
</comment>
<dbReference type="AlphaFoldDB" id="A0A7W7ZXY0"/>
<sequence>MTAAMPTTTDYAWADSGTLDDPYCLTLVRGLTPEEFMARVHAETRPQPMRLDANFHDTSYDLRSTGEALFIGAATVPGENWTLAYESNGHLGITAEAMIPVSLGTRVVSHYEGGNGRYRFFWAEDGDVRLDFDPLYAHDRRGSTPDALLDDMVEIGYDLRDDASVEDIDFTFPLIAASFALAERLTGIRVTPDLLADRTFLCGQARVPFPQDR</sequence>
<organism evidence="1 2">
    <name type="scientific">Nonomuraea endophytica</name>
    <dbReference type="NCBI Taxonomy" id="714136"/>
    <lineage>
        <taxon>Bacteria</taxon>
        <taxon>Bacillati</taxon>
        <taxon>Actinomycetota</taxon>
        <taxon>Actinomycetes</taxon>
        <taxon>Streptosporangiales</taxon>
        <taxon>Streptosporangiaceae</taxon>
        <taxon>Nonomuraea</taxon>
    </lineage>
</organism>
<dbReference type="InterPro" id="IPR045592">
    <property type="entry name" value="DUF6461"/>
</dbReference>
<gene>
    <name evidence="1" type="ORF">HNR40_001317</name>
</gene>
<keyword evidence="2" id="KW-1185">Reference proteome</keyword>
<dbReference type="Proteomes" id="UP000568380">
    <property type="component" value="Unassembled WGS sequence"/>
</dbReference>
<accession>A0A7W7ZXY0</accession>